<reference evidence="1 2" key="1">
    <citation type="submission" date="2019-07" db="EMBL/GenBank/DDBJ databases">
        <title>Whole genome shotgun sequence of Vibrio sagamiensis NBRC 104589.</title>
        <authorList>
            <person name="Hosoyama A."/>
            <person name="Uohara A."/>
            <person name="Ohji S."/>
            <person name="Ichikawa N."/>
        </authorList>
    </citation>
    <scope>NUCLEOTIDE SEQUENCE [LARGE SCALE GENOMIC DNA]</scope>
    <source>
        <strain evidence="1 2">NBRC 104589</strain>
    </source>
</reference>
<dbReference type="AlphaFoldDB" id="A0A511QAT5"/>
<gene>
    <name evidence="1" type="ORF">VSA01S_04870</name>
</gene>
<dbReference type="Proteomes" id="UP000321922">
    <property type="component" value="Unassembled WGS sequence"/>
</dbReference>
<evidence type="ECO:0000313" key="2">
    <source>
        <dbReference type="Proteomes" id="UP000321922"/>
    </source>
</evidence>
<protein>
    <submittedName>
        <fullName evidence="1">Uncharacterized protein</fullName>
    </submittedName>
</protein>
<proteinExistence type="predicted"/>
<comment type="caution">
    <text evidence="1">The sequence shown here is derived from an EMBL/GenBank/DDBJ whole genome shotgun (WGS) entry which is preliminary data.</text>
</comment>
<keyword evidence="2" id="KW-1185">Reference proteome</keyword>
<accession>A0A511QAT5</accession>
<organism evidence="1 2">
    <name type="scientific">Vibrio sagamiensis NBRC 104589</name>
    <dbReference type="NCBI Taxonomy" id="1219064"/>
    <lineage>
        <taxon>Bacteria</taxon>
        <taxon>Pseudomonadati</taxon>
        <taxon>Pseudomonadota</taxon>
        <taxon>Gammaproteobacteria</taxon>
        <taxon>Vibrionales</taxon>
        <taxon>Vibrionaceae</taxon>
        <taxon>Vibrio</taxon>
    </lineage>
</organism>
<name>A0A511QAT5_9VIBR</name>
<evidence type="ECO:0000313" key="1">
    <source>
        <dbReference type="EMBL" id="GEM74375.1"/>
    </source>
</evidence>
<dbReference type="EMBL" id="BJXJ01000003">
    <property type="protein sequence ID" value="GEM74375.1"/>
    <property type="molecule type" value="Genomic_DNA"/>
</dbReference>
<sequence length="364" mass="41524">MQAITKIVDAVKNQYKCSATEAKNMLKEVQSDPKKITASQLHTLHENIENKLKKEETKSKVDLAVYLTGKLTIGEEVDKELLDDLKKANDSVNKTRAQLFHGQGNVTTNLKKTQEPYWRLNFSRNYARHFGCHTETLAKKMGSGNCGEHASLTFTNHAATLKAGQQLHRVNGADGFDHAWAEVKLAGDQRIIMDAWATGPAVLSEDSAFSRRPKDRVVNKELTSRQANQYHKSMMDKYDKLHKSEHKIESLWDREKKYYEAQDIKIDKDYAWAPTPVLNEKFMKNVKSQLNSKNVLSKLNKEKAEAKKEGLRIHKVREIHVDRMINLGKEIKTVGALRSLKMDLKSSLEHKGSVIESLDKMTKR</sequence>